<dbReference type="PANTHER" id="PTHR43033:SF1">
    <property type="entry name" value="TRNA(ILE)-LYSIDINE SYNTHASE-RELATED"/>
    <property type="match status" value="1"/>
</dbReference>
<feature type="binding site" evidence="7">
    <location>
        <begin position="36"/>
        <end position="41"/>
    </location>
    <ligand>
        <name>ATP</name>
        <dbReference type="ChEBI" id="CHEBI:30616"/>
    </ligand>
</feature>
<comment type="catalytic activity">
    <reaction evidence="6 7">
        <text>cytidine(34) in tRNA(Ile2) + L-lysine + ATP = lysidine(34) in tRNA(Ile2) + AMP + diphosphate + H(+)</text>
        <dbReference type="Rhea" id="RHEA:43744"/>
        <dbReference type="Rhea" id="RHEA-COMP:10625"/>
        <dbReference type="Rhea" id="RHEA-COMP:10670"/>
        <dbReference type="ChEBI" id="CHEBI:15378"/>
        <dbReference type="ChEBI" id="CHEBI:30616"/>
        <dbReference type="ChEBI" id="CHEBI:32551"/>
        <dbReference type="ChEBI" id="CHEBI:33019"/>
        <dbReference type="ChEBI" id="CHEBI:82748"/>
        <dbReference type="ChEBI" id="CHEBI:83665"/>
        <dbReference type="ChEBI" id="CHEBI:456215"/>
        <dbReference type="EC" id="6.3.4.19"/>
    </reaction>
</comment>
<comment type="domain">
    <text evidence="7">The N-terminal region contains the highly conserved SGGXDS motif, predicted to be a P-loop motif involved in ATP binding.</text>
</comment>
<evidence type="ECO:0000256" key="1">
    <source>
        <dbReference type="ARBA" id="ARBA00022490"/>
    </source>
</evidence>
<gene>
    <name evidence="7 10" type="primary">tilS</name>
    <name evidence="10" type="ORF">GCM10022402_38430</name>
</gene>
<feature type="domain" description="tRNA(Ile)-lysidine synthase substrate-binding" evidence="9">
    <location>
        <begin position="254"/>
        <end position="313"/>
    </location>
</feature>
<evidence type="ECO:0000256" key="5">
    <source>
        <dbReference type="ARBA" id="ARBA00022840"/>
    </source>
</evidence>
<proteinExistence type="inferred from homology"/>
<feature type="domain" description="tRNA(Ile)-lysidine/2-thiocytidine synthase N-terminal" evidence="8">
    <location>
        <begin position="31"/>
        <end position="205"/>
    </location>
</feature>
<comment type="similarity">
    <text evidence="7">Belongs to the tRNA(Ile)-lysidine synthase family.</text>
</comment>
<dbReference type="EMBL" id="BAABDD010000022">
    <property type="protein sequence ID" value="GAA3756276.1"/>
    <property type="molecule type" value="Genomic_DNA"/>
</dbReference>
<evidence type="ECO:0000256" key="2">
    <source>
        <dbReference type="ARBA" id="ARBA00022598"/>
    </source>
</evidence>
<keyword evidence="4 7" id="KW-0547">Nucleotide-binding</keyword>
<dbReference type="NCBIfam" id="TIGR02432">
    <property type="entry name" value="lysidine_TilS_N"/>
    <property type="match status" value="1"/>
</dbReference>
<evidence type="ECO:0000313" key="11">
    <source>
        <dbReference type="Proteomes" id="UP001500908"/>
    </source>
</evidence>
<evidence type="ECO:0000256" key="4">
    <source>
        <dbReference type="ARBA" id="ARBA00022741"/>
    </source>
</evidence>
<keyword evidence="5 7" id="KW-0067">ATP-binding</keyword>
<dbReference type="CDD" id="cd01992">
    <property type="entry name" value="TilS_N"/>
    <property type="match status" value="1"/>
</dbReference>
<dbReference type="PANTHER" id="PTHR43033">
    <property type="entry name" value="TRNA(ILE)-LYSIDINE SYNTHASE-RELATED"/>
    <property type="match status" value="1"/>
</dbReference>
<dbReference type="InterPro" id="IPR014729">
    <property type="entry name" value="Rossmann-like_a/b/a_fold"/>
</dbReference>
<keyword evidence="3 7" id="KW-0819">tRNA processing</keyword>
<comment type="function">
    <text evidence="7">Ligates lysine onto the cytidine present at position 34 of the AUA codon-specific tRNA(Ile) that contains the anticodon CAU, in an ATP-dependent manner. Cytidine is converted to lysidine, thus changing the amino acid specificity of the tRNA from methionine to isoleucine.</text>
</comment>
<sequence length="325" mass="33450">MGGPPAALASVRSAVRRALTQPPVVRAGALVLVACSGGPDSLALAGATAFVAPRLGLRAGGVTVDHALQEGSDRQAAQTAATLRALGLEPVETVAVRVTAGGGPEGAARKARYAALERVAAQHGAAAVLLGHTLDDQAETVLLRLARGSGARSLAGMAPRSGHYLRPLLGLDRSTVHAAAAAMELQPWHDPHNTDPVYARSRVRDEALPTLECTLGPGIAAALARTARLLHDDADALDAWADRAEQEAAVSGGLSTAVLAELPRAVRTRVLRRAALGAGCPAGALRASHVDELERLVTAWRGQTHVDLPGGLRGRRSGELITFSV</sequence>
<dbReference type="SUPFAM" id="SSF82829">
    <property type="entry name" value="MesJ substrate recognition domain-like"/>
    <property type="match status" value="1"/>
</dbReference>
<evidence type="ECO:0000256" key="3">
    <source>
        <dbReference type="ARBA" id="ARBA00022694"/>
    </source>
</evidence>
<dbReference type="Pfam" id="PF09179">
    <property type="entry name" value="TilS"/>
    <property type="match status" value="1"/>
</dbReference>
<dbReference type="Gene3D" id="1.20.59.20">
    <property type="match status" value="1"/>
</dbReference>
<protein>
    <recommendedName>
        <fullName evidence="7">tRNA(Ile)-lysidine synthase</fullName>
        <ecNumber evidence="7">6.3.4.19</ecNumber>
    </recommendedName>
    <alternativeName>
        <fullName evidence="7">tRNA(Ile)-2-lysyl-cytidine synthase</fullName>
    </alternativeName>
    <alternativeName>
        <fullName evidence="7">tRNA(Ile)-lysidine synthetase</fullName>
    </alternativeName>
</protein>
<accession>A0ABP7G5K2</accession>
<keyword evidence="1 7" id="KW-0963">Cytoplasm</keyword>
<dbReference type="InterPro" id="IPR011063">
    <property type="entry name" value="TilS/TtcA_N"/>
</dbReference>
<dbReference type="EC" id="6.3.4.19" evidence="7"/>
<keyword evidence="11" id="KW-1185">Reference proteome</keyword>
<dbReference type="RefSeq" id="WP_344974199.1">
    <property type="nucleotide sequence ID" value="NZ_BAABDD010000022.1"/>
</dbReference>
<dbReference type="InterPro" id="IPR012795">
    <property type="entry name" value="tRNA_Ile_lys_synt_N"/>
</dbReference>
<organism evidence="10 11">
    <name type="scientific">Salinactinospora qingdaonensis</name>
    <dbReference type="NCBI Taxonomy" id="702744"/>
    <lineage>
        <taxon>Bacteria</taxon>
        <taxon>Bacillati</taxon>
        <taxon>Actinomycetota</taxon>
        <taxon>Actinomycetes</taxon>
        <taxon>Streptosporangiales</taxon>
        <taxon>Nocardiopsidaceae</taxon>
        <taxon>Salinactinospora</taxon>
    </lineage>
</organism>
<evidence type="ECO:0000256" key="7">
    <source>
        <dbReference type="HAMAP-Rule" id="MF_01161"/>
    </source>
</evidence>
<evidence type="ECO:0000313" key="10">
    <source>
        <dbReference type="EMBL" id="GAA3756276.1"/>
    </source>
</evidence>
<evidence type="ECO:0000259" key="9">
    <source>
        <dbReference type="Pfam" id="PF09179"/>
    </source>
</evidence>
<dbReference type="SUPFAM" id="SSF52402">
    <property type="entry name" value="Adenine nucleotide alpha hydrolases-like"/>
    <property type="match status" value="1"/>
</dbReference>
<evidence type="ECO:0000259" key="8">
    <source>
        <dbReference type="Pfam" id="PF01171"/>
    </source>
</evidence>
<comment type="subcellular location">
    <subcellularLocation>
        <location evidence="7">Cytoplasm</location>
    </subcellularLocation>
</comment>
<dbReference type="Proteomes" id="UP001500908">
    <property type="component" value="Unassembled WGS sequence"/>
</dbReference>
<evidence type="ECO:0000256" key="6">
    <source>
        <dbReference type="ARBA" id="ARBA00048539"/>
    </source>
</evidence>
<keyword evidence="2 7" id="KW-0436">Ligase</keyword>
<dbReference type="InterPro" id="IPR012094">
    <property type="entry name" value="tRNA_Ile_lys_synt"/>
</dbReference>
<dbReference type="Pfam" id="PF01171">
    <property type="entry name" value="ATP_bind_3"/>
    <property type="match status" value="1"/>
</dbReference>
<dbReference type="InterPro" id="IPR015262">
    <property type="entry name" value="tRNA_Ile_lys_synt_subst-bd"/>
</dbReference>
<dbReference type="Gene3D" id="3.40.50.620">
    <property type="entry name" value="HUPs"/>
    <property type="match status" value="1"/>
</dbReference>
<comment type="caution">
    <text evidence="10">The sequence shown here is derived from an EMBL/GenBank/DDBJ whole genome shotgun (WGS) entry which is preliminary data.</text>
</comment>
<dbReference type="HAMAP" id="MF_01161">
    <property type="entry name" value="tRNA_Ile_lys_synt"/>
    <property type="match status" value="1"/>
</dbReference>
<name>A0ABP7G5K2_9ACTN</name>
<reference evidence="11" key="1">
    <citation type="journal article" date="2019" name="Int. J. Syst. Evol. Microbiol.">
        <title>The Global Catalogue of Microorganisms (GCM) 10K type strain sequencing project: providing services to taxonomists for standard genome sequencing and annotation.</title>
        <authorList>
            <consortium name="The Broad Institute Genomics Platform"/>
            <consortium name="The Broad Institute Genome Sequencing Center for Infectious Disease"/>
            <person name="Wu L."/>
            <person name="Ma J."/>
        </authorList>
    </citation>
    <scope>NUCLEOTIDE SEQUENCE [LARGE SCALE GENOMIC DNA]</scope>
    <source>
        <strain evidence="11">JCM 17137</strain>
    </source>
</reference>